<name>A0A1F5PXM0_9BACT</name>
<dbReference type="Gene3D" id="1.10.10.10">
    <property type="entry name" value="Winged helix-like DNA-binding domain superfamily/Winged helix DNA-binding domain"/>
    <property type="match status" value="1"/>
</dbReference>
<accession>A0A1F5PXM0</accession>
<dbReference type="SUPFAM" id="SSF46894">
    <property type="entry name" value="C-terminal effector domain of the bipartite response regulators"/>
    <property type="match status" value="1"/>
</dbReference>
<reference evidence="1 2" key="1">
    <citation type="journal article" date="2016" name="Nat. Commun.">
        <title>Thousands of microbial genomes shed light on interconnected biogeochemical processes in an aquifer system.</title>
        <authorList>
            <person name="Anantharaman K."/>
            <person name="Brown C.T."/>
            <person name="Hug L.A."/>
            <person name="Sharon I."/>
            <person name="Castelle C.J."/>
            <person name="Probst A.J."/>
            <person name="Thomas B.C."/>
            <person name="Singh A."/>
            <person name="Wilkins M.J."/>
            <person name="Karaoz U."/>
            <person name="Brodie E.L."/>
            <person name="Williams K.H."/>
            <person name="Hubbard S.S."/>
            <person name="Banfield J.F."/>
        </authorList>
    </citation>
    <scope>NUCLEOTIDE SEQUENCE [LARGE SCALE GENOMIC DNA]</scope>
</reference>
<sequence>MDKGPKLAGIKPFLKTANGLIRKRIKTIEDIKGFYVGINGLAAQVVSGSAVANTIRLESNADNLKLLKGIASILAYGEAARRSPLFADASLATLEVGAFLRTNPRIKTNERVIQKEATLYFNTLANRVKKLEDEAKISKEDHVQIEVLKEEIRQIKEAGTSSVVEKDISVGFLGYKDRSIHYKGSRMKLAHQSVKLCRLLMENPDAYVDDSTIGKRITNNGPLTHESIQKAVSKLRCDLREQHCKLAIEPVNKSGYKWTTANIR</sequence>
<comment type="caution">
    <text evidence="1">The sequence shown here is derived from an EMBL/GenBank/DDBJ whole genome shotgun (WGS) entry which is preliminary data.</text>
</comment>
<evidence type="ECO:0000313" key="2">
    <source>
        <dbReference type="Proteomes" id="UP000177281"/>
    </source>
</evidence>
<dbReference type="STRING" id="1817841.A3B10_04650"/>
<dbReference type="InterPro" id="IPR036388">
    <property type="entry name" value="WH-like_DNA-bd_sf"/>
</dbReference>
<evidence type="ECO:0000313" key="1">
    <source>
        <dbReference type="EMBL" id="OGE94691.1"/>
    </source>
</evidence>
<gene>
    <name evidence="1" type="ORF">A3B10_04650</name>
</gene>
<protein>
    <submittedName>
        <fullName evidence="1">Uncharacterized protein</fullName>
    </submittedName>
</protein>
<dbReference type="Proteomes" id="UP000177281">
    <property type="component" value="Unassembled WGS sequence"/>
</dbReference>
<dbReference type="AlphaFoldDB" id="A0A1F5PXM0"/>
<dbReference type="GO" id="GO:0006355">
    <property type="term" value="P:regulation of DNA-templated transcription"/>
    <property type="evidence" value="ECO:0007669"/>
    <property type="project" value="InterPro"/>
</dbReference>
<proteinExistence type="predicted"/>
<organism evidence="1 2">
    <name type="scientific">Candidatus Doudnabacteria bacterium RIFCSPLOWO2_01_FULL_44_21</name>
    <dbReference type="NCBI Taxonomy" id="1817841"/>
    <lineage>
        <taxon>Bacteria</taxon>
        <taxon>Candidatus Doudnaibacteriota</taxon>
    </lineage>
</organism>
<dbReference type="InterPro" id="IPR016032">
    <property type="entry name" value="Sig_transdc_resp-reg_C-effctor"/>
</dbReference>
<dbReference type="EMBL" id="MFFB01000011">
    <property type="protein sequence ID" value="OGE94691.1"/>
    <property type="molecule type" value="Genomic_DNA"/>
</dbReference>
<dbReference type="GO" id="GO:0003677">
    <property type="term" value="F:DNA binding"/>
    <property type="evidence" value="ECO:0007669"/>
    <property type="project" value="InterPro"/>
</dbReference>